<dbReference type="InterPro" id="IPR002716">
    <property type="entry name" value="PIN_dom"/>
</dbReference>
<comment type="similarity">
    <text evidence="7">Belongs to the PINc/VapC protein family.</text>
</comment>
<sequence>MTLDANIVIAYLNGDPIIEEFIKKSRSEGLLLFLPTVAESEVLSFSNWTPEERKATEQFLEENFTSITFDRSIARIAAEIRRTVKIKFPDAAIAATALFTKTPLLTRNLHDFQNVPDLQILSI</sequence>
<evidence type="ECO:0000259" key="8">
    <source>
        <dbReference type="Pfam" id="PF01850"/>
    </source>
</evidence>
<dbReference type="SUPFAM" id="SSF88723">
    <property type="entry name" value="PIN domain-like"/>
    <property type="match status" value="1"/>
</dbReference>
<evidence type="ECO:0000256" key="7">
    <source>
        <dbReference type="ARBA" id="ARBA00038093"/>
    </source>
</evidence>
<dbReference type="Gene3D" id="3.40.50.1010">
    <property type="entry name" value="5'-nuclease"/>
    <property type="match status" value="1"/>
</dbReference>
<dbReference type="InterPro" id="IPR029060">
    <property type="entry name" value="PIN-like_dom_sf"/>
</dbReference>
<dbReference type="GO" id="GO:0046872">
    <property type="term" value="F:metal ion binding"/>
    <property type="evidence" value="ECO:0007669"/>
    <property type="project" value="UniProtKB-KW"/>
</dbReference>
<dbReference type="GO" id="GO:0004518">
    <property type="term" value="F:nuclease activity"/>
    <property type="evidence" value="ECO:0007669"/>
    <property type="project" value="UniProtKB-KW"/>
</dbReference>
<evidence type="ECO:0000256" key="4">
    <source>
        <dbReference type="ARBA" id="ARBA00022723"/>
    </source>
</evidence>
<dbReference type="GO" id="GO:0016787">
    <property type="term" value="F:hydrolase activity"/>
    <property type="evidence" value="ECO:0007669"/>
    <property type="project" value="UniProtKB-KW"/>
</dbReference>
<keyword evidence="3" id="KW-0540">Nuclease</keyword>
<dbReference type="PANTHER" id="PTHR33653">
    <property type="entry name" value="RIBONUCLEASE VAPC2"/>
    <property type="match status" value="1"/>
</dbReference>
<dbReference type="Pfam" id="PF01850">
    <property type="entry name" value="PIN"/>
    <property type="match status" value="1"/>
</dbReference>
<evidence type="ECO:0000313" key="10">
    <source>
        <dbReference type="Proteomes" id="UP000176233"/>
    </source>
</evidence>
<dbReference type="CDD" id="cd18738">
    <property type="entry name" value="PIN_VapC4-5_FitB-like"/>
    <property type="match status" value="1"/>
</dbReference>
<evidence type="ECO:0000313" key="9">
    <source>
        <dbReference type="EMBL" id="OGE79992.1"/>
    </source>
</evidence>
<evidence type="ECO:0000256" key="1">
    <source>
        <dbReference type="ARBA" id="ARBA00001946"/>
    </source>
</evidence>
<proteinExistence type="inferred from homology"/>
<evidence type="ECO:0000256" key="2">
    <source>
        <dbReference type="ARBA" id="ARBA00022649"/>
    </source>
</evidence>
<gene>
    <name evidence="9" type="ORF">A2660_02760</name>
</gene>
<comment type="caution">
    <text evidence="9">The sequence shown here is derived from an EMBL/GenBank/DDBJ whole genome shotgun (WGS) entry which is preliminary data.</text>
</comment>
<keyword evidence="4" id="KW-0479">Metal-binding</keyword>
<dbReference type="PANTHER" id="PTHR33653:SF1">
    <property type="entry name" value="RIBONUCLEASE VAPC2"/>
    <property type="match status" value="1"/>
</dbReference>
<dbReference type="AlphaFoldDB" id="A0A1F5NR24"/>
<dbReference type="InterPro" id="IPR050556">
    <property type="entry name" value="Type_II_TA_system_RNase"/>
</dbReference>
<name>A0A1F5NR24_9BACT</name>
<evidence type="ECO:0000256" key="3">
    <source>
        <dbReference type="ARBA" id="ARBA00022722"/>
    </source>
</evidence>
<evidence type="ECO:0000256" key="5">
    <source>
        <dbReference type="ARBA" id="ARBA00022801"/>
    </source>
</evidence>
<comment type="cofactor">
    <cofactor evidence="1">
        <name>Mg(2+)</name>
        <dbReference type="ChEBI" id="CHEBI:18420"/>
    </cofactor>
</comment>
<protein>
    <recommendedName>
        <fullName evidence="8">PIN domain-containing protein</fullName>
    </recommendedName>
</protein>
<keyword evidence="6" id="KW-0460">Magnesium</keyword>
<feature type="domain" description="PIN" evidence="8">
    <location>
        <begin position="2"/>
        <end position="116"/>
    </location>
</feature>
<dbReference type="EMBL" id="MFEJ01000023">
    <property type="protein sequence ID" value="OGE79992.1"/>
    <property type="molecule type" value="Genomic_DNA"/>
</dbReference>
<dbReference type="Proteomes" id="UP000176233">
    <property type="component" value="Unassembled WGS sequence"/>
</dbReference>
<evidence type="ECO:0000256" key="6">
    <source>
        <dbReference type="ARBA" id="ARBA00022842"/>
    </source>
</evidence>
<keyword evidence="2" id="KW-1277">Toxin-antitoxin system</keyword>
<organism evidence="9 10">
    <name type="scientific">Candidatus Doudnabacteria bacterium RIFCSPHIGHO2_01_FULL_45_18</name>
    <dbReference type="NCBI Taxonomy" id="1817823"/>
    <lineage>
        <taxon>Bacteria</taxon>
        <taxon>Candidatus Doudnaibacteriota</taxon>
    </lineage>
</organism>
<accession>A0A1F5NR24</accession>
<reference evidence="9 10" key="1">
    <citation type="journal article" date="2016" name="Nat. Commun.">
        <title>Thousands of microbial genomes shed light on interconnected biogeochemical processes in an aquifer system.</title>
        <authorList>
            <person name="Anantharaman K."/>
            <person name="Brown C.T."/>
            <person name="Hug L.A."/>
            <person name="Sharon I."/>
            <person name="Castelle C.J."/>
            <person name="Probst A.J."/>
            <person name="Thomas B.C."/>
            <person name="Singh A."/>
            <person name="Wilkins M.J."/>
            <person name="Karaoz U."/>
            <person name="Brodie E.L."/>
            <person name="Williams K.H."/>
            <person name="Hubbard S.S."/>
            <person name="Banfield J.F."/>
        </authorList>
    </citation>
    <scope>NUCLEOTIDE SEQUENCE [LARGE SCALE GENOMIC DNA]</scope>
</reference>
<keyword evidence="5" id="KW-0378">Hydrolase</keyword>